<name>A0A4Y7UGZ7_9FLAO</name>
<feature type="signal peptide" evidence="1">
    <location>
        <begin position="1"/>
        <end position="20"/>
    </location>
</feature>
<evidence type="ECO:0000313" key="3">
    <source>
        <dbReference type="EMBL" id="TCN60475.1"/>
    </source>
</evidence>
<keyword evidence="5" id="KW-1185">Reference proteome</keyword>
<feature type="chain" id="PRO_5043204712" description="DUF6268 domain-containing protein" evidence="1">
    <location>
        <begin position="21"/>
        <end position="280"/>
    </location>
</feature>
<dbReference type="EMBL" id="SLWA01000001">
    <property type="protein sequence ID" value="TCN60475.1"/>
    <property type="molecule type" value="Genomic_DNA"/>
</dbReference>
<keyword evidence="1" id="KW-0732">Signal</keyword>
<organism evidence="4 6">
    <name type="scientific">Flavobacterium circumlabens</name>
    <dbReference type="NCBI Taxonomy" id="2133765"/>
    <lineage>
        <taxon>Bacteria</taxon>
        <taxon>Pseudomonadati</taxon>
        <taxon>Bacteroidota</taxon>
        <taxon>Flavobacteriia</taxon>
        <taxon>Flavobacteriales</taxon>
        <taxon>Flavobacteriaceae</taxon>
        <taxon>Flavobacterium</taxon>
    </lineage>
</organism>
<dbReference type="Proteomes" id="UP000295270">
    <property type="component" value="Unassembled WGS sequence"/>
</dbReference>
<dbReference type="OrthoDB" id="1375732at2"/>
<protein>
    <recommendedName>
        <fullName evidence="2">DUF6268 domain-containing protein</fullName>
    </recommendedName>
</protein>
<dbReference type="InterPro" id="IPR046235">
    <property type="entry name" value="DUF6268"/>
</dbReference>
<evidence type="ECO:0000313" key="5">
    <source>
        <dbReference type="Proteomes" id="UP000295270"/>
    </source>
</evidence>
<reference evidence="3 5" key="1">
    <citation type="journal article" date="2015" name="Stand. Genomic Sci.">
        <title>Genomic Encyclopedia of Bacterial and Archaeal Type Strains, Phase III: the genomes of soil and plant-associated and newly described type strains.</title>
        <authorList>
            <person name="Whitman W.B."/>
            <person name="Woyke T."/>
            <person name="Klenk H.P."/>
            <person name="Zhou Y."/>
            <person name="Lilburn T.G."/>
            <person name="Beck B.J."/>
            <person name="De Vos P."/>
            <person name="Vandamme P."/>
            <person name="Eisen J.A."/>
            <person name="Garrity G."/>
            <person name="Hugenholtz P."/>
            <person name="Kyrpides N.C."/>
        </authorList>
    </citation>
    <scope>NUCLEOTIDE SEQUENCE [LARGE SCALE GENOMIC DNA]</scope>
    <source>
        <strain evidence="3 5">P5626</strain>
    </source>
</reference>
<feature type="domain" description="DUF6268" evidence="2">
    <location>
        <begin position="99"/>
        <end position="279"/>
    </location>
</feature>
<dbReference type="Pfam" id="PF19783">
    <property type="entry name" value="DUF6268"/>
    <property type="match status" value="1"/>
</dbReference>
<evidence type="ECO:0000313" key="6">
    <source>
        <dbReference type="Proteomes" id="UP000298340"/>
    </source>
</evidence>
<dbReference type="EMBL" id="QWDN01000001">
    <property type="protein sequence ID" value="TEB45636.1"/>
    <property type="molecule type" value="Genomic_DNA"/>
</dbReference>
<dbReference type="Proteomes" id="UP000298340">
    <property type="component" value="Unassembled WGS sequence"/>
</dbReference>
<proteinExistence type="predicted"/>
<accession>A0A4Y7UGZ7</accession>
<reference evidence="3" key="3">
    <citation type="submission" date="2019-03" db="EMBL/GenBank/DDBJ databases">
        <authorList>
            <person name="Whitman W."/>
            <person name="Huntemann M."/>
            <person name="Clum A."/>
            <person name="Pillay M."/>
            <person name="Palaniappan K."/>
            <person name="Varghese N."/>
            <person name="Mikhailova N."/>
            <person name="Stamatis D."/>
            <person name="Reddy T."/>
            <person name="Daum C."/>
            <person name="Shapiro N."/>
            <person name="Ivanova N."/>
            <person name="Kyrpides N."/>
            <person name="Woyke T."/>
        </authorList>
    </citation>
    <scope>NUCLEOTIDE SEQUENCE</scope>
    <source>
        <strain evidence="3">P5626</strain>
    </source>
</reference>
<dbReference type="RefSeq" id="WP_132031574.1">
    <property type="nucleotide sequence ID" value="NZ_JBDSHJ010000040.1"/>
</dbReference>
<gene>
    <name evidence="4" type="ORF">D0809_01110</name>
    <name evidence="3" type="ORF">EV142_10141</name>
</gene>
<dbReference type="AlphaFoldDB" id="A0A4Y7UGZ7"/>
<evidence type="ECO:0000256" key="1">
    <source>
        <dbReference type="SAM" id="SignalP"/>
    </source>
</evidence>
<sequence>MKIRLLIGSLFLISFYNVKAQENFSAAINVKTEPTAKIDFNETNAVLSFHKKISTAITVTNTLAYTNLKVNYELGSFKSFESLDNFNRLQNKFEITHDFSSTTKLNVAVTPTVNFQQNLDASDFSVLGSLEIRQQLNSKTSINVGAARTTIFGSPKFIPTLSLLYAVNDKSALLIGFPDSRLSYSNNIRNTFSLTNTFNGSFYHLDHLIATTDNASKVTMSQITSALEYERNVDKNWFINLKAGYDFNKKYNLIDDDNHKVYDFNTGKGYILGIGIKYKQ</sequence>
<evidence type="ECO:0000313" key="4">
    <source>
        <dbReference type="EMBL" id="TEB45636.1"/>
    </source>
</evidence>
<reference evidence="4 6" key="2">
    <citation type="journal article" date="2018" name="Syst. Appl. Microbiol.">
        <title>Flavobacterium circumlabens sp. nov. and Flavobacterium cupreum sp. nov., two psychrotrophic species isolated from Antarctic environmental samples.</title>
        <authorList>
            <person name="Kralova S."/>
            <person name="Busse H.J."/>
            <person name="Svec P."/>
            <person name="Maslanova I."/>
            <person name="Stankova E."/>
            <person name="Bartak M."/>
            <person name="Sedlacek I."/>
        </authorList>
    </citation>
    <scope>NUCLEOTIDE SEQUENCE [LARGE SCALE GENOMIC DNA]</scope>
    <source>
        <strain evidence="4 6">CCM 8828</strain>
    </source>
</reference>
<evidence type="ECO:0000259" key="2">
    <source>
        <dbReference type="Pfam" id="PF19783"/>
    </source>
</evidence>
<comment type="caution">
    <text evidence="4">The sequence shown here is derived from an EMBL/GenBank/DDBJ whole genome shotgun (WGS) entry which is preliminary data.</text>
</comment>